<dbReference type="EMBL" id="BLPG01000001">
    <property type="protein sequence ID" value="GFJ93427.1"/>
    <property type="molecule type" value="Genomic_DNA"/>
</dbReference>
<sequence>MSGMGWSGKPAAPRPERLIGALVPPAMRRSAPPIPLTVPALPRLSLPADARSEPLLLDVARLDASGRFCSRSLLAALAWAPGERVDLRVGVDAVVIASSAAGRQAVGSRGELTLPVSTRMLAGLTMEAQVVLVAVPTRDLLIVHPPPLIARLLAAHYCRQPENQDDG</sequence>
<accession>A0A6V8LH65</accession>
<evidence type="ECO:0008006" key="3">
    <source>
        <dbReference type="Google" id="ProtNLM"/>
    </source>
</evidence>
<reference evidence="1 2" key="2">
    <citation type="submission" date="2020-03" db="EMBL/GenBank/DDBJ databases">
        <authorList>
            <person name="Ichikawa N."/>
            <person name="Kimura A."/>
            <person name="Kitahashi Y."/>
            <person name="Uohara A."/>
        </authorList>
    </citation>
    <scope>NUCLEOTIDE SEQUENCE [LARGE SCALE GENOMIC DNA]</scope>
    <source>
        <strain evidence="1 2">NBRC 108638</strain>
    </source>
</reference>
<dbReference type="AlphaFoldDB" id="A0A6V8LH65"/>
<keyword evidence="2" id="KW-1185">Reference proteome</keyword>
<gene>
    <name evidence="1" type="ORF">Prum_070690</name>
</gene>
<dbReference type="Proteomes" id="UP000482960">
    <property type="component" value="Unassembled WGS sequence"/>
</dbReference>
<proteinExistence type="predicted"/>
<protein>
    <recommendedName>
        <fullName evidence="3">SpoVT-AbrB domain-containing protein</fullName>
    </recommendedName>
</protein>
<reference evidence="1 2" key="1">
    <citation type="submission" date="2020-03" db="EMBL/GenBank/DDBJ databases">
        <title>Whole genome shotgun sequence of Phytohabitans rumicis NBRC 108638.</title>
        <authorList>
            <person name="Komaki H."/>
            <person name="Tamura T."/>
        </authorList>
    </citation>
    <scope>NUCLEOTIDE SEQUENCE [LARGE SCALE GENOMIC DNA]</scope>
    <source>
        <strain evidence="1 2">NBRC 108638</strain>
    </source>
</reference>
<evidence type="ECO:0000313" key="2">
    <source>
        <dbReference type="Proteomes" id="UP000482960"/>
    </source>
</evidence>
<comment type="caution">
    <text evidence="1">The sequence shown here is derived from an EMBL/GenBank/DDBJ whole genome shotgun (WGS) entry which is preliminary data.</text>
</comment>
<evidence type="ECO:0000313" key="1">
    <source>
        <dbReference type="EMBL" id="GFJ93427.1"/>
    </source>
</evidence>
<name>A0A6V8LH65_9ACTN</name>
<organism evidence="1 2">
    <name type="scientific">Phytohabitans rumicis</name>
    <dbReference type="NCBI Taxonomy" id="1076125"/>
    <lineage>
        <taxon>Bacteria</taxon>
        <taxon>Bacillati</taxon>
        <taxon>Actinomycetota</taxon>
        <taxon>Actinomycetes</taxon>
        <taxon>Micromonosporales</taxon>
        <taxon>Micromonosporaceae</taxon>
    </lineage>
</organism>